<evidence type="ECO:0000313" key="2">
    <source>
        <dbReference type="EMBL" id="CAE8707343.1"/>
    </source>
</evidence>
<protein>
    <submittedName>
        <fullName evidence="2">Uncharacterized protein</fullName>
    </submittedName>
</protein>
<feature type="chain" id="PRO_5032614650" evidence="1">
    <location>
        <begin position="32"/>
        <end position="207"/>
    </location>
</feature>
<organism evidence="2 3">
    <name type="scientific">Polarella glacialis</name>
    <name type="common">Dinoflagellate</name>
    <dbReference type="NCBI Taxonomy" id="89957"/>
    <lineage>
        <taxon>Eukaryota</taxon>
        <taxon>Sar</taxon>
        <taxon>Alveolata</taxon>
        <taxon>Dinophyceae</taxon>
        <taxon>Suessiales</taxon>
        <taxon>Suessiaceae</taxon>
        <taxon>Polarella</taxon>
    </lineage>
</organism>
<name>A0A813KH87_POLGL</name>
<evidence type="ECO:0000256" key="1">
    <source>
        <dbReference type="SAM" id="SignalP"/>
    </source>
</evidence>
<comment type="caution">
    <text evidence="2">The sequence shown here is derived from an EMBL/GenBank/DDBJ whole genome shotgun (WGS) entry which is preliminary data.</text>
</comment>
<dbReference type="Proteomes" id="UP000626109">
    <property type="component" value="Unassembled WGS sequence"/>
</dbReference>
<dbReference type="EMBL" id="CAJNNW010031381">
    <property type="protein sequence ID" value="CAE8707343.1"/>
    <property type="molecule type" value="Genomic_DNA"/>
</dbReference>
<reference evidence="2" key="1">
    <citation type="submission" date="2021-02" db="EMBL/GenBank/DDBJ databases">
        <authorList>
            <person name="Dougan E. K."/>
            <person name="Rhodes N."/>
            <person name="Thang M."/>
            <person name="Chan C."/>
        </authorList>
    </citation>
    <scope>NUCLEOTIDE SEQUENCE</scope>
</reference>
<proteinExistence type="predicted"/>
<gene>
    <name evidence="2" type="ORF">PGLA2088_LOCUS34491</name>
</gene>
<keyword evidence="1" id="KW-0732">Signal</keyword>
<evidence type="ECO:0000313" key="3">
    <source>
        <dbReference type="Proteomes" id="UP000626109"/>
    </source>
</evidence>
<sequence>MQQNTRRRRVCARHIPLVAILLVAIRGVSLAWCSAGDSVRSCWRGSLRRPVTRSAERQPKRCPSCGQAQRADCDGYGHLAGGLPGWDTLVPIKVYRPCPRFKGSYKQKGQRGEAFFDADANQINKDEMLTVPSTWRSLTKISLRQYPDIESEKTGEAVLPYESFKVEDVIRRNGQHFLKIAGKSGWAFDRGLSGNFAGRPIAERLES</sequence>
<feature type="signal peptide" evidence="1">
    <location>
        <begin position="1"/>
        <end position="31"/>
    </location>
</feature>
<dbReference type="AlphaFoldDB" id="A0A813KH87"/>
<accession>A0A813KH87</accession>